<accession>A0A108UB60</accession>
<sequence length="167" mass="19559">MQFHFDDLSLHHDEAQVGHRFTLRVRLNQRRGAQLAWFERNDRHDNRDIPQDTWVDMHRLFATDLPVFQSWLDTTVDNGRTELEFPAVSCMPLQPYARRTLEWCVVVVDGEDEHGDEGDAREWAMWRGVQELACDGEGRVFTHTLTPAQSLHGRSDQPPHPDDRPQY</sequence>
<proteinExistence type="predicted"/>
<organism evidence="2 3">
    <name type="scientific">Lysobacter capsici AZ78</name>
    <dbReference type="NCBI Taxonomy" id="1444315"/>
    <lineage>
        <taxon>Bacteria</taxon>
        <taxon>Pseudomonadati</taxon>
        <taxon>Pseudomonadota</taxon>
        <taxon>Gammaproteobacteria</taxon>
        <taxon>Lysobacterales</taxon>
        <taxon>Lysobacteraceae</taxon>
        <taxon>Lysobacter</taxon>
    </lineage>
</organism>
<keyword evidence="3" id="KW-1185">Reference proteome</keyword>
<evidence type="ECO:0000256" key="1">
    <source>
        <dbReference type="SAM" id="MobiDB-lite"/>
    </source>
</evidence>
<name>A0A108UB60_9GAMM</name>
<dbReference type="EMBL" id="JAJA02000001">
    <property type="protein sequence ID" value="KWS05921.1"/>
    <property type="molecule type" value="Genomic_DNA"/>
</dbReference>
<dbReference type="Proteomes" id="UP000023435">
    <property type="component" value="Unassembled WGS sequence"/>
</dbReference>
<evidence type="ECO:0000313" key="2">
    <source>
        <dbReference type="EMBL" id="KWS05921.1"/>
    </source>
</evidence>
<reference evidence="2 3" key="1">
    <citation type="journal article" date="2014" name="Genome Announc.">
        <title>Draft Genome Sequence of Lysobacter capsici AZ78, a Bacterium Antagonistic to Plant-Pathogenic Oomycetes.</title>
        <authorList>
            <person name="Puopolo G."/>
            <person name="Sonego P."/>
            <person name="Engelen K."/>
            <person name="Pertot I."/>
        </authorList>
    </citation>
    <scope>NUCLEOTIDE SEQUENCE [LARGE SCALE GENOMIC DNA]</scope>
    <source>
        <strain evidence="2 3">AZ78</strain>
    </source>
</reference>
<feature type="region of interest" description="Disordered" evidence="1">
    <location>
        <begin position="145"/>
        <end position="167"/>
    </location>
</feature>
<evidence type="ECO:0000313" key="3">
    <source>
        <dbReference type="Proteomes" id="UP000023435"/>
    </source>
</evidence>
<comment type="caution">
    <text evidence="2">The sequence shown here is derived from an EMBL/GenBank/DDBJ whole genome shotgun (WGS) entry which is preliminary data.</text>
</comment>
<protein>
    <submittedName>
        <fullName evidence="2">Uncharacterized protein</fullName>
    </submittedName>
</protein>
<dbReference type="AlphaFoldDB" id="A0A108UB60"/>
<feature type="compositionally biased region" description="Basic and acidic residues" evidence="1">
    <location>
        <begin position="153"/>
        <end position="167"/>
    </location>
</feature>
<gene>
    <name evidence="2" type="ORF">AZ78_3475</name>
</gene>